<dbReference type="Proteomes" id="UP000266152">
    <property type="component" value="Unassembled WGS sequence"/>
</dbReference>
<dbReference type="InterPro" id="IPR051604">
    <property type="entry name" value="Ergot_Alk_Oxidoreductase"/>
</dbReference>
<feature type="domain" description="NAD(P)-binding" evidence="1">
    <location>
        <begin position="10"/>
        <end position="153"/>
    </location>
</feature>
<sequence>MSHHITVLPASTKAGRETIRALLASESKPFVRAFYRDPSKAPAEFIKNSNFEAVKGDVGDGNSFNFAGSNAVFYIPPPTYDGTDQGEWATRAAANVKKALKDANVKRLVILSAIGAENSSGIGVLRLNHVSDQLLKDSVPEVVIIRPTYFFEDFAHLLDAAKEENPTIHSWITPIDYKIPLVGLKDVASNCASSLLAATAKPSPHYLNVFGPRAYGSVDLKEIFEEITGKKAELKLVEEDQLLDYWKNIVPEVHAEEFKEMTTAGYPGGVIAKDFVYDEKTIRGEQELVDALRVLYKN</sequence>
<name>A0A395SLU9_FUSSP</name>
<dbReference type="InterPro" id="IPR036291">
    <property type="entry name" value="NAD(P)-bd_dom_sf"/>
</dbReference>
<accession>A0A395SLU9</accession>
<evidence type="ECO:0000313" key="2">
    <source>
        <dbReference type="EMBL" id="RGP73366.1"/>
    </source>
</evidence>
<dbReference type="Gene3D" id="3.40.50.720">
    <property type="entry name" value="NAD(P)-binding Rossmann-like Domain"/>
    <property type="match status" value="1"/>
</dbReference>
<protein>
    <recommendedName>
        <fullName evidence="1">NAD(P)-binding domain-containing protein</fullName>
    </recommendedName>
</protein>
<evidence type="ECO:0000259" key="1">
    <source>
        <dbReference type="Pfam" id="PF13460"/>
    </source>
</evidence>
<proteinExistence type="predicted"/>
<dbReference type="PANTHER" id="PTHR43162:SF1">
    <property type="entry name" value="PRESTALK A DIFFERENTIATION PROTEIN A"/>
    <property type="match status" value="1"/>
</dbReference>
<dbReference type="EMBL" id="PXOF01000028">
    <property type="protein sequence ID" value="RGP73366.1"/>
    <property type="molecule type" value="Genomic_DNA"/>
</dbReference>
<keyword evidence="3" id="KW-1185">Reference proteome</keyword>
<reference evidence="2 3" key="1">
    <citation type="journal article" date="2018" name="PLoS Pathog.">
        <title>Evolution of structural diversity of trichothecenes, a family of toxins produced by plant pathogenic and entomopathogenic fungi.</title>
        <authorList>
            <person name="Proctor R.H."/>
            <person name="McCormick S.P."/>
            <person name="Kim H.S."/>
            <person name="Cardoza R.E."/>
            <person name="Stanley A.M."/>
            <person name="Lindo L."/>
            <person name="Kelly A."/>
            <person name="Brown D.W."/>
            <person name="Lee T."/>
            <person name="Vaughan M.M."/>
            <person name="Alexander N.J."/>
            <person name="Busman M."/>
            <person name="Gutierrez S."/>
        </authorList>
    </citation>
    <scope>NUCLEOTIDE SEQUENCE [LARGE SCALE GENOMIC DNA]</scope>
    <source>
        <strain evidence="2 3">NRRL 3299</strain>
    </source>
</reference>
<dbReference type="PANTHER" id="PTHR43162">
    <property type="match status" value="1"/>
</dbReference>
<organism evidence="2 3">
    <name type="scientific">Fusarium sporotrichioides</name>
    <dbReference type="NCBI Taxonomy" id="5514"/>
    <lineage>
        <taxon>Eukaryota</taxon>
        <taxon>Fungi</taxon>
        <taxon>Dikarya</taxon>
        <taxon>Ascomycota</taxon>
        <taxon>Pezizomycotina</taxon>
        <taxon>Sordariomycetes</taxon>
        <taxon>Hypocreomycetidae</taxon>
        <taxon>Hypocreales</taxon>
        <taxon>Nectriaceae</taxon>
        <taxon>Fusarium</taxon>
    </lineage>
</organism>
<dbReference type="SUPFAM" id="SSF51735">
    <property type="entry name" value="NAD(P)-binding Rossmann-fold domains"/>
    <property type="match status" value="1"/>
</dbReference>
<dbReference type="Pfam" id="PF13460">
    <property type="entry name" value="NAD_binding_10"/>
    <property type="match status" value="1"/>
</dbReference>
<dbReference type="AlphaFoldDB" id="A0A395SLU9"/>
<evidence type="ECO:0000313" key="3">
    <source>
        <dbReference type="Proteomes" id="UP000266152"/>
    </source>
</evidence>
<dbReference type="Gene3D" id="3.90.25.10">
    <property type="entry name" value="UDP-galactose 4-epimerase, domain 1"/>
    <property type="match status" value="1"/>
</dbReference>
<dbReference type="InterPro" id="IPR016040">
    <property type="entry name" value="NAD(P)-bd_dom"/>
</dbReference>
<comment type="caution">
    <text evidence="2">The sequence shown here is derived from an EMBL/GenBank/DDBJ whole genome shotgun (WGS) entry which is preliminary data.</text>
</comment>
<gene>
    <name evidence="2" type="ORF">FSPOR_2141</name>
</gene>